<accession>X1CYD2</accession>
<feature type="non-terminal residue" evidence="1">
    <location>
        <position position="1"/>
    </location>
</feature>
<dbReference type="AlphaFoldDB" id="X1CYD2"/>
<sequence>WLIFISICPDFGLELITNNPKSCPVENILVYGHSPAGHLSPGAVNVPPNYYRI</sequence>
<organism evidence="1">
    <name type="scientific">marine sediment metagenome</name>
    <dbReference type="NCBI Taxonomy" id="412755"/>
    <lineage>
        <taxon>unclassified sequences</taxon>
        <taxon>metagenomes</taxon>
        <taxon>ecological metagenomes</taxon>
    </lineage>
</organism>
<proteinExistence type="predicted"/>
<evidence type="ECO:0000313" key="1">
    <source>
        <dbReference type="EMBL" id="GAH01035.1"/>
    </source>
</evidence>
<protein>
    <submittedName>
        <fullName evidence="1">Uncharacterized protein</fullName>
    </submittedName>
</protein>
<gene>
    <name evidence="1" type="ORF">S01H4_43707</name>
</gene>
<dbReference type="EMBL" id="BART01024137">
    <property type="protein sequence ID" value="GAH01035.1"/>
    <property type="molecule type" value="Genomic_DNA"/>
</dbReference>
<comment type="caution">
    <text evidence="1">The sequence shown here is derived from an EMBL/GenBank/DDBJ whole genome shotgun (WGS) entry which is preliminary data.</text>
</comment>
<name>X1CYD2_9ZZZZ</name>
<reference evidence="1" key="1">
    <citation type="journal article" date="2014" name="Front. Microbiol.">
        <title>High frequency of phylogenetically diverse reductive dehalogenase-homologous genes in deep subseafloor sedimentary metagenomes.</title>
        <authorList>
            <person name="Kawai M."/>
            <person name="Futagami T."/>
            <person name="Toyoda A."/>
            <person name="Takaki Y."/>
            <person name="Nishi S."/>
            <person name="Hori S."/>
            <person name="Arai W."/>
            <person name="Tsubouchi T."/>
            <person name="Morono Y."/>
            <person name="Uchiyama I."/>
            <person name="Ito T."/>
            <person name="Fujiyama A."/>
            <person name="Inagaki F."/>
            <person name="Takami H."/>
        </authorList>
    </citation>
    <scope>NUCLEOTIDE SEQUENCE</scope>
    <source>
        <strain evidence="1">Expedition CK06-06</strain>
    </source>
</reference>